<protein>
    <submittedName>
        <fullName evidence="10">Beta-galactosidase GalB</fullName>
    </submittedName>
</protein>
<keyword evidence="3" id="KW-0326">Glycosidase</keyword>
<dbReference type="Pfam" id="PF02837">
    <property type="entry name" value="Glyco_hydro_2_N"/>
    <property type="match status" value="1"/>
</dbReference>
<comment type="similarity">
    <text evidence="1">Belongs to the glycosyl hydrolase 2 family.</text>
</comment>
<dbReference type="InterPro" id="IPR036156">
    <property type="entry name" value="Beta-gal/glucu_dom_sf"/>
</dbReference>
<dbReference type="Gene3D" id="3.20.20.80">
    <property type="entry name" value="Glycosidases"/>
    <property type="match status" value="1"/>
</dbReference>
<evidence type="ECO:0000259" key="9">
    <source>
        <dbReference type="Pfam" id="PF18565"/>
    </source>
</evidence>
<reference evidence="11" key="1">
    <citation type="journal article" date="2019" name="Int. J. Syst. Evol. Microbiol.">
        <title>The Global Catalogue of Microorganisms (GCM) 10K type strain sequencing project: providing services to taxonomists for standard genome sequencing and annotation.</title>
        <authorList>
            <consortium name="The Broad Institute Genomics Platform"/>
            <consortium name="The Broad Institute Genome Sequencing Center for Infectious Disease"/>
            <person name="Wu L."/>
            <person name="Ma J."/>
        </authorList>
    </citation>
    <scope>NUCLEOTIDE SEQUENCE [LARGE SCALE GENOMIC DNA]</scope>
    <source>
        <strain evidence="11">JCM 17630</strain>
    </source>
</reference>
<dbReference type="Pfam" id="PF02836">
    <property type="entry name" value="Glyco_hydro_2_C"/>
    <property type="match status" value="1"/>
</dbReference>
<evidence type="ECO:0000256" key="2">
    <source>
        <dbReference type="ARBA" id="ARBA00022801"/>
    </source>
</evidence>
<feature type="domain" description="Glycoside hydrolase family 2" evidence="9">
    <location>
        <begin position="716"/>
        <end position="815"/>
    </location>
</feature>
<evidence type="ECO:0000259" key="6">
    <source>
        <dbReference type="Pfam" id="PF02836"/>
    </source>
</evidence>
<dbReference type="PROSITE" id="PS00608">
    <property type="entry name" value="GLYCOSYL_HYDROL_F2_2"/>
    <property type="match status" value="1"/>
</dbReference>
<keyword evidence="2" id="KW-0378">Hydrolase</keyword>
<dbReference type="PANTHER" id="PTHR42732:SF1">
    <property type="entry name" value="BETA-MANNOSIDASE"/>
    <property type="match status" value="1"/>
</dbReference>
<feature type="signal peptide" evidence="4">
    <location>
        <begin position="1"/>
        <end position="25"/>
    </location>
</feature>
<dbReference type="SUPFAM" id="SSF49303">
    <property type="entry name" value="beta-Galactosidase/glucuronidase domain"/>
    <property type="match status" value="1"/>
</dbReference>
<dbReference type="Pfam" id="PF18565">
    <property type="entry name" value="Glyco_hydro2_C5"/>
    <property type="match status" value="1"/>
</dbReference>
<evidence type="ECO:0000313" key="11">
    <source>
        <dbReference type="Proteomes" id="UP001501496"/>
    </source>
</evidence>
<dbReference type="InterPro" id="IPR006104">
    <property type="entry name" value="Glyco_hydro_2_N"/>
</dbReference>
<dbReference type="InterPro" id="IPR017853">
    <property type="entry name" value="GH"/>
</dbReference>
<dbReference type="InterPro" id="IPR013783">
    <property type="entry name" value="Ig-like_fold"/>
</dbReference>
<comment type="caution">
    <text evidence="10">The sequence shown here is derived from an EMBL/GenBank/DDBJ whole genome shotgun (WGS) entry which is preliminary data.</text>
</comment>
<feature type="domain" description="Glycoside hydrolase family 2 catalytic" evidence="6">
    <location>
        <begin position="304"/>
        <end position="467"/>
    </location>
</feature>
<feature type="domain" description="Glycoside hydrolase family 2 immunoglobulin-like beta-sandwich" evidence="5">
    <location>
        <begin position="194"/>
        <end position="298"/>
    </location>
</feature>
<dbReference type="PROSITE" id="PS51257">
    <property type="entry name" value="PROKAR_LIPOPROTEIN"/>
    <property type="match status" value="1"/>
</dbReference>
<feature type="domain" description="Glycosyl hydrolases family 2 sugar binding" evidence="7">
    <location>
        <begin position="37"/>
        <end position="182"/>
    </location>
</feature>
<keyword evidence="4" id="KW-0732">Signal</keyword>
<accession>A0ABP8BY74</accession>
<dbReference type="SUPFAM" id="SSF51445">
    <property type="entry name" value="(Trans)glycosidases"/>
    <property type="match status" value="1"/>
</dbReference>
<dbReference type="InterPro" id="IPR006103">
    <property type="entry name" value="Glyco_hydro_2_cat"/>
</dbReference>
<evidence type="ECO:0000259" key="5">
    <source>
        <dbReference type="Pfam" id="PF00703"/>
    </source>
</evidence>
<feature type="domain" description="DUF4982" evidence="8">
    <location>
        <begin position="642"/>
        <end position="701"/>
    </location>
</feature>
<keyword evidence="11" id="KW-1185">Reference proteome</keyword>
<evidence type="ECO:0000313" key="10">
    <source>
        <dbReference type="EMBL" id="GAA4230321.1"/>
    </source>
</evidence>
<dbReference type="InterPro" id="IPR032311">
    <property type="entry name" value="DUF4982"/>
</dbReference>
<dbReference type="Pfam" id="PF16355">
    <property type="entry name" value="DUF4982"/>
    <property type="match status" value="1"/>
</dbReference>
<sequence length="821" mass="93214">MRNQNLKILKVFTLCLCLISVISCKEDIAKPENIAFNKNWKFIQKDVQEAISPQFDDTEWETVRVPHDWSIKGPFSKDNPSFSRGGWLPTGKSTYRKTFRVNASQENNKVFVYFDGAYRNSVVYINGKKVGYRPMGYIGFEYDLSEHINFNGSNVLTVTLDNSAQPGSRWYTGTGIYRDVTLKIRNKTYIPNWSLYVTSSRISKGEATINATFDIKNENLEDKNLTVETRVLLNGKIVSISKEDALVASGKKKDLLINLKVDNPKLWSPKTPDLYTVNVQIKDNGVVVANESVRTGIRKLGYHKDTGFSINGEQIKLKGVCLHHAAGPLGAAVYKRTIERQLEVLREMGCNAVRTSHNPFSSEFLDICDEMGFLVMNEVFDEWEIVKKPTTVQDGKKVRIPVKYYANIFKEWADKDLTDFVLRDRNHASVVMWSIGNEIDQMKTDEGIPIANRLIDIIHKLDDRPVTNGLIGYGWDAWPSEGAASTSDIRGYNYIKENGLDREDQVAPDAMGIVTECASAQSYYPRNTYLYGEEKAQWWAKLGYKHTDAYEWVEKRELIGYRGVQAWKDIKNRPNIMGQFIWTGWDYLGEVIPYGWPARSSSFAPIDLCGFPKDGYYFYQSQWSEKPMVHIFPHWNLDGMEGKEVTVYAYTNGDEVELFQDGKSLGKQKNNLNDVEYQQWQVVYKPGELKAISYKNGKQIAEDVVKTAGKPAKIDVFVRRKTLKADGEDLSYIECTILDKDGNVVPKADNLIQFKVEGEAKIIGVGNGDNFSHTSFQAKERKAFNSKCLAIIQTSENIGDITFTASSQGLETTVVSFKTEK</sequence>
<dbReference type="SUPFAM" id="SSF49785">
    <property type="entry name" value="Galactose-binding domain-like"/>
    <property type="match status" value="1"/>
</dbReference>
<organism evidence="10 11">
    <name type="scientific">Postechiella marina</name>
    <dbReference type="NCBI Taxonomy" id="943941"/>
    <lineage>
        <taxon>Bacteria</taxon>
        <taxon>Pseudomonadati</taxon>
        <taxon>Bacteroidota</taxon>
        <taxon>Flavobacteriia</taxon>
        <taxon>Flavobacteriales</taxon>
        <taxon>Flavobacteriaceae</taxon>
        <taxon>Postechiella</taxon>
    </lineage>
</organism>
<evidence type="ECO:0000256" key="4">
    <source>
        <dbReference type="SAM" id="SignalP"/>
    </source>
</evidence>
<dbReference type="Pfam" id="PF00703">
    <property type="entry name" value="Glyco_hydro_2"/>
    <property type="match status" value="1"/>
</dbReference>
<gene>
    <name evidence="10" type="primary">galB_1</name>
    <name evidence="10" type="ORF">GCM10022291_00150</name>
</gene>
<dbReference type="EMBL" id="BAABCA010000001">
    <property type="protein sequence ID" value="GAA4230321.1"/>
    <property type="molecule type" value="Genomic_DNA"/>
</dbReference>
<dbReference type="InterPro" id="IPR008979">
    <property type="entry name" value="Galactose-bd-like_sf"/>
</dbReference>
<dbReference type="InterPro" id="IPR023232">
    <property type="entry name" value="Glyco_hydro_2_AS"/>
</dbReference>
<dbReference type="Proteomes" id="UP001501496">
    <property type="component" value="Unassembled WGS sequence"/>
</dbReference>
<dbReference type="PANTHER" id="PTHR42732">
    <property type="entry name" value="BETA-GALACTOSIDASE"/>
    <property type="match status" value="1"/>
</dbReference>
<dbReference type="InterPro" id="IPR051913">
    <property type="entry name" value="GH2_Domain-Containing"/>
</dbReference>
<dbReference type="InterPro" id="IPR040605">
    <property type="entry name" value="Glyco_hydro2_dom5"/>
</dbReference>
<dbReference type="Gene3D" id="2.60.40.10">
    <property type="entry name" value="Immunoglobulins"/>
    <property type="match status" value="3"/>
</dbReference>
<dbReference type="Gene3D" id="2.60.120.260">
    <property type="entry name" value="Galactose-binding domain-like"/>
    <property type="match status" value="1"/>
</dbReference>
<evidence type="ECO:0000259" key="8">
    <source>
        <dbReference type="Pfam" id="PF16355"/>
    </source>
</evidence>
<evidence type="ECO:0000256" key="3">
    <source>
        <dbReference type="ARBA" id="ARBA00023295"/>
    </source>
</evidence>
<name>A0ABP8BY74_9FLAO</name>
<dbReference type="PRINTS" id="PR00132">
    <property type="entry name" value="GLHYDRLASE2"/>
</dbReference>
<evidence type="ECO:0000259" key="7">
    <source>
        <dbReference type="Pfam" id="PF02837"/>
    </source>
</evidence>
<dbReference type="InterPro" id="IPR006102">
    <property type="entry name" value="Ig-like_GH2"/>
</dbReference>
<proteinExistence type="inferred from homology"/>
<feature type="chain" id="PRO_5046414922" evidence="4">
    <location>
        <begin position="26"/>
        <end position="821"/>
    </location>
</feature>
<dbReference type="RefSeq" id="WP_344785703.1">
    <property type="nucleotide sequence ID" value="NZ_BAABCA010000001.1"/>
</dbReference>
<evidence type="ECO:0000256" key="1">
    <source>
        <dbReference type="ARBA" id="ARBA00007401"/>
    </source>
</evidence>
<dbReference type="InterPro" id="IPR006101">
    <property type="entry name" value="Glyco_hydro_2"/>
</dbReference>